<evidence type="ECO:0000256" key="4">
    <source>
        <dbReference type="ARBA" id="ARBA00022985"/>
    </source>
</evidence>
<dbReference type="Proteomes" id="UP000198324">
    <property type="component" value="Unassembled WGS sequence"/>
</dbReference>
<comment type="pathway">
    <text evidence="5">Nucleotide-sugar biosynthesis; CMP-3-deoxy-D-manno-octulosonate biosynthesis; CMP-3-deoxy-D-manno-octulosonate from 3-deoxy-D-manno-octulosonate and CTP: step 1/1.</text>
</comment>
<evidence type="ECO:0000313" key="6">
    <source>
        <dbReference type="EMBL" id="SNS06447.1"/>
    </source>
</evidence>
<dbReference type="NCBIfam" id="NF009905">
    <property type="entry name" value="PRK13368.1"/>
    <property type="match status" value="1"/>
</dbReference>
<keyword evidence="5" id="KW-0963">Cytoplasm</keyword>
<dbReference type="Pfam" id="PF02348">
    <property type="entry name" value="CTP_transf_3"/>
    <property type="match status" value="1"/>
</dbReference>
<dbReference type="CDD" id="cd02517">
    <property type="entry name" value="CMP-KDO-Synthetase"/>
    <property type="match status" value="1"/>
</dbReference>
<evidence type="ECO:0000256" key="3">
    <source>
        <dbReference type="ARBA" id="ARBA00022695"/>
    </source>
</evidence>
<dbReference type="EMBL" id="FZOC01000005">
    <property type="protein sequence ID" value="SNS06447.1"/>
    <property type="molecule type" value="Genomic_DNA"/>
</dbReference>
<comment type="subcellular location">
    <subcellularLocation>
        <location evidence="5">Cytoplasm</location>
    </subcellularLocation>
    <subcellularLocation>
        <location evidence="1">Membrane</location>
    </subcellularLocation>
</comment>
<name>A0A239BEH6_9BACT</name>
<dbReference type="GO" id="GO:0008690">
    <property type="term" value="F:3-deoxy-manno-octulosonate cytidylyltransferase activity"/>
    <property type="evidence" value="ECO:0007669"/>
    <property type="project" value="UniProtKB-UniRule"/>
</dbReference>
<comment type="similarity">
    <text evidence="5">Belongs to the KdsB family.</text>
</comment>
<comment type="catalytic activity">
    <reaction evidence="5">
        <text>3-deoxy-alpha-D-manno-oct-2-ulosonate + CTP = CMP-3-deoxy-beta-D-manno-octulosonate + diphosphate</text>
        <dbReference type="Rhea" id="RHEA:23448"/>
        <dbReference type="ChEBI" id="CHEBI:33019"/>
        <dbReference type="ChEBI" id="CHEBI:37563"/>
        <dbReference type="ChEBI" id="CHEBI:85986"/>
        <dbReference type="ChEBI" id="CHEBI:85987"/>
        <dbReference type="EC" id="2.7.7.38"/>
    </reaction>
</comment>
<keyword evidence="4 5" id="KW-0448">Lipopolysaccharide biosynthesis</keyword>
<evidence type="ECO:0000256" key="5">
    <source>
        <dbReference type="HAMAP-Rule" id="MF_00057"/>
    </source>
</evidence>
<keyword evidence="7" id="KW-1185">Reference proteome</keyword>
<evidence type="ECO:0000313" key="7">
    <source>
        <dbReference type="Proteomes" id="UP000198324"/>
    </source>
</evidence>
<dbReference type="PANTHER" id="PTHR42866:SF2">
    <property type="entry name" value="3-DEOXY-MANNO-OCTULOSONATE CYTIDYLYLTRANSFERASE, MITOCHONDRIAL"/>
    <property type="match status" value="1"/>
</dbReference>
<dbReference type="Gene3D" id="3.90.550.10">
    <property type="entry name" value="Spore Coat Polysaccharide Biosynthesis Protein SpsA, Chain A"/>
    <property type="match status" value="1"/>
</dbReference>
<dbReference type="AlphaFoldDB" id="A0A239BEH6"/>
<dbReference type="InterPro" id="IPR003329">
    <property type="entry name" value="Cytidylyl_trans"/>
</dbReference>
<comment type="function">
    <text evidence="5">Activates KDO (a required 8-carbon sugar) for incorporation into bacterial lipopolysaccharide in Gram-negative bacteria.</text>
</comment>
<evidence type="ECO:0000256" key="2">
    <source>
        <dbReference type="ARBA" id="ARBA00022679"/>
    </source>
</evidence>
<dbReference type="GO" id="GO:0005829">
    <property type="term" value="C:cytosol"/>
    <property type="evidence" value="ECO:0007669"/>
    <property type="project" value="TreeGrafter"/>
</dbReference>
<accession>A0A239BEH6</accession>
<dbReference type="GO" id="GO:0016020">
    <property type="term" value="C:membrane"/>
    <property type="evidence" value="ECO:0007669"/>
    <property type="project" value="UniProtKB-SubCell"/>
</dbReference>
<evidence type="ECO:0000256" key="1">
    <source>
        <dbReference type="ARBA" id="ARBA00004370"/>
    </source>
</evidence>
<keyword evidence="2 5" id="KW-0808">Transferase</keyword>
<dbReference type="GO" id="GO:0033468">
    <property type="term" value="P:CMP-keto-3-deoxy-D-manno-octulosonic acid biosynthetic process"/>
    <property type="evidence" value="ECO:0007669"/>
    <property type="project" value="UniProtKB-UniRule"/>
</dbReference>
<dbReference type="PANTHER" id="PTHR42866">
    <property type="entry name" value="3-DEOXY-MANNO-OCTULOSONATE CYTIDYLYLTRANSFERASE"/>
    <property type="match status" value="1"/>
</dbReference>
<dbReference type="NCBIfam" id="TIGR00466">
    <property type="entry name" value="kdsB"/>
    <property type="match status" value="1"/>
</dbReference>
<reference evidence="6 7" key="1">
    <citation type="submission" date="2017-06" db="EMBL/GenBank/DDBJ databases">
        <authorList>
            <person name="Kim H.J."/>
            <person name="Triplett B.A."/>
        </authorList>
    </citation>
    <scope>NUCLEOTIDE SEQUENCE [LARGE SCALE GENOMIC DNA]</scope>
    <source>
        <strain evidence="6 7">DSM 13116</strain>
    </source>
</reference>
<keyword evidence="3 5" id="KW-0548">Nucleotidyltransferase</keyword>
<dbReference type="RefSeq" id="WP_089274740.1">
    <property type="nucleotide sequence ID" value="NZ_FZOC01000005.1"/>
</dbReference>
<dbReference type="InterPro" id="IPR004528">
    <property type="entry name" value="KdsB"/>
</dbReference>
<organism evidence="6 7">
    <name type="scientific">Humidesulfovibrio mexicanus</name>
    <dbReference type="NCBI Taxonomy" id="147047"/>
    <lineage>
        <taxon>Bacteria</taxon>
        <taxon>Pseudomonadati</taxon>
        <taxon>Thermodesulfobacteriota</taxon>
        <taxon>Desulfovibrionia</taxon>
        <taxon>Desulfovibrionales</taxon>
        <taxon>Desulfovibrionaceae</taxon>
        <taxon>Humidesulfovibrio</taxon>
    </lineage>
</organism>
<protein>
    <recommendedName>
        <fullName evidence="5">3-deoxy-manno-octulosonate cytidylyltransferase</fullName>
        <ecNumber evidence="5">2.7.7.38</ecNumber>
    </recommendedName>
    <alternativeName>
        <fullName evidence="5">CMP-2-keto-3-deoxyoctulosonic acid synthase</fullName>
        <shortName evidence="5">CKS</shortName>
        <shortName evidence="5">CMP-KDO synthase</shortName>
    </alternativeName>
</protein>
<dbReference type="NCBIfam" id="NF003950">
    <property type="entry name" value="PRK05450.1-3"/>
    <property type="match status" value="1"/>
</dbReference>
<dbReference type="SUPFAM" id="SSF53448">
    <property type="entry name" value="Nucleotide-diphospho-sugar transferases"/>
    <property type="match status" value="1"/>
</dbReference>
<dbReference type="GO" id="GO:0009103">
    <property type="term" value="P:lipopolysaccharide biosynthetic process"/>
    <property type="evidence" value="ECO:0007669"/>
    <property type="project" value="UniProtKB-UniRule"/>
</dbReference>
<dbReference type="InterPro" id="IPR029044">
    <property type="entry name" value="Nucleotide-diphossugar_trans"/>
</dbReference>
<dbReference type="EC" id="2.7.7.38" evidence="5"/>
<gene>
    <name evidence="5" type="primary">kdsB</name>
    <name evidence="6" type="ORF">SAMN04488503_2527</name>
</gene>
<dbReference type="NCBIfam" id="NF003952">
    <property type="entry name" value="PRK05450.1-5"/>
    <property type="match status" value="1"/>
</dbReference>
<dbReference type="HAMAP" id="MF_00057">
    <property type="entry name" value="KdsB"/>
    <property type="match status" value="1"/>
</dbReference>
<proteinExistence type="inferred from homology"/>
<dbReference type="OrthoDB" id="9815559at2"/>
<dbReference type="FunFam" id="3.90.550.10:FF:000011">
    <property type="entry name" value="3-deoxy-manno-octulosonate cytidylyltransferase"/>
    <property type="match status" value="1"/>
</dbReference>
<sequence>MRTLPPCYAIIPARYDSSRFPGKPLVEISGVPMCVRVHQRASLCARFSRVLIATDDERIMAAANAWGAPAIMTGRHHQSGTDRVLEAARLIGAEPDSVVVNVQGDEPALDPAMLEELLAPFAAPGGETVQAATLATPMTRAEAQSPDRVKVVLDAQGRALYFSRAAIPFCRDGEADGDTAGPLLHVGLYAFRMHALERFAALPQGRLERTEKLEQLRLLENAIPIHVALTRHACHGVDRPEDVEHIEKILREHAT</sequence>
<dbReference type="UniPathway" id="UPA00358">
    <property type="reaction ID" value="UER00476"/>
</dbReference>